<dbReference type="GO" id="GO:0008757">
    <property type="term" value="F:S-adenosylmethionine-dependent methyltransferase activity"/>
    <property type="evidence" value="ECO:0007669"/>
    <property type="project" value="InterPro"/>
</dbReference>
<dbReference type="EMBL" id="MEUM01000036">
    <property type="protein sequence ID" value="OGC43121.1"/>
    <property type="molecule type" value="Genomic_DNA"/>
</dbReference>
<proteinExistence type="predicted"/>
<accession>A0A1F4UDV7</accession>
<feature type="domain" description="Methyltransferase type 11" evidence="1">
    <location>
        <begin position="48"/>
        <end position="137"/>
    </location>
</feature>
<dbReference type="InterPro" id="IPR013216">
    <property type="entry name" value="Methyltransf_11"/>
</dbReference>
<dbReference type="Gene3D" id="3.40.50.150">
    <property type="entry name" value="Vaccinia Virus protein VP39"/>
    <property type="match status" value="1"/>
</dbReference>
<evidence type="ECO:0000313" key="2">
    <source>
        <dbReference type="EMBL" id="OGC43121.1"/>
    </source>
</evidence>
<name>A0A1F4UDV7_UNCW3</name>
<evidence type="ECO:0000259" key="1">
    <source>
        <dbReference type="Pfam" id="PF08241"/>
    </source>
</evidence>
<dbReference type="CDD" id="cd02440">
    <property type="entry name" value="AdoMet_MTases"/>
    <property type="match status" value="1"/>
</dbReference>
<evidence type="ECO:0000313" key="3">
    <source>
        <dbReference type="Proteomes" id="UP000177025"/>
    </source>
</evidence>
<gene>
    <name evidence="2" type="ORF">A2Y85_03580</name>
</gene>
<sequence>MKDNYRQFYEQVGQHYPEDMITYSSISGLLRRKWILHKMHNLKPGNLLDCGCNIGRLSAHWHHGHVYGIDISYSVLARGKKLFPNTFFIHGDLRVLDFIKSDSIENAIACEVVEHLDQPILFFKQLYRIMKPGSRLLVTVPGYTLKPTELISIGIMRSYGVKTGTSGDRYLHTAYKPLELARLIETAGFQTIEQGSFERELRLWQKPINIIESIYYRIADRLFPESKLNILFNRTIDQLRINLYNVLDLFYILELLKTIVSKGRRSFVLAKK</sequence>
<dbReference type="SUPFAM" id="SSF53335">
    <property type="entry name" value="S-adenosyl-L-methionine-dependent methyltransferases"/>
    <property type="match status" value="1"/>
</dbReference>
<dbReference type="AlphaFoldDB" id="A0A1F4UDV7"/>
<dbReference type="InterPro" id="IPR029063">
    <property type="entry name" value="SAM-dependent_MTases_sf"/>
</dbReference>
<reference evidence="2 3" key="1">
    <citation type="journal article" date="2016" name="Nat. Commun.">
        <title>Thousands of microbial genomes shed light on interconnected biogeochemical processes in an aquifer system.</title>
        <authorList>
            <person name="Anantharaman K."/>
            <person name="Brown C.T."/>
            <person name="Hug L.A."/>
            <person name="Sharon I."/>
            <person name="Castelle C.J."/>
            <person name="Probst A.J."/>
            <person name="Thomas B.C."/>
            <person name="Singh A."/>
            <person name="Wilkins M.J."/>
            <person name="Karaoz U."/>
            <person name="Brodie E.L."/>
            <person name="Williams K.H."/>
            <person name="Hubbard S.S."/>
            <person name="Banfield J.F."/>
        </authorList>
    </citation>
    <scope>NUCLEOTIDE SEQUENCE [LARGE SCALE GENOMIC DNA]</scope>
</reference>
<comment type="caution">
    <text evidence="2">The sequence shown here is derived from an EMBL/GenBank/DDBJ whole genome shotgun (WGS) entry which is preliminary data.</text>
</comment>
<protein>
    <recommendedName>
        <fullName evidence="1">Methyltransferase type 11 domain-containing protein</fullName>
    </recommendedName>
</protein>
<dbReference type="Proteomes" id="UP000177025">
    <property type="component" value="Unassembled WGS sequence"/>
</dbReference>
<dbReference type="Pfam" id="PF08241">
    <property type="entry name" value="Methyltransf_11"/>
    <property type="match status" value="1"/>
</dbReference>
<organism evidence="2 3">
    <name type="scientific">candidate division WOR-3 bacterium RBG_13_43_14</name>
    <dbReference type="NCBI Taxonomy" id="1802590"/>
    <lineage>
        <taxon>Bacteria</taxon>
        <taxon>Bacteria division WOR-3</taxon>
    </lineage>
</organism>
<dbReference type="PANTHER" id="PTHR43861">
    <property type="entry name" value="TRANS-ACONITATE 2-METHYLTRANSFERASE-RELATED"/>
    <property type="match status" value="1"/>
</dbReference>